<dbReference type="Pfam" id="PF13540">
    <property type="entry name" value="RCC1_2"/>
    <property type="match status" value="1"/>
</dbReference>
<dbReference type="PROSITE" id="PS50012">
    <property type="entry name" value="RCC1_3"/>
    <property type="match status" value="1"/>
</dbReference>
<comment type="caution">
    <text evidence="3">The sequence shown here is derived from an EMBL/GenBank/DDBJ whole genome shotgun (WGS) entry which is preliminary data.</text>
</comment>
<dbReference type="SUPFAM" id="SSF50985">
    <property type="entry name" value="RCC1/BLIP-II"/>
    <property type="match status" value="1"/>
</dbReference>
<organism evidence="3 4">
    <name type="scientific">Naematelia encephala</name>
    <dbReference type="NCBI Taxonomy" id="71784"/>
    <lineage>
        <taxon>Eukaryota</taxon>
        <taxon>Fungi</taxon>
        <taxon>Dikarya</taxon>
        <taxon>Basidiomycota</taxon>
        <taxon>Agaricomycotina</taxon>
        <taxon>Tremellomycetes</taxon>
        <taxon>Tremellales</taxon>
        <taxon>Naemateliaceae</taxon>
        <taxon>Naematelia</taxon>
    </lineage>
</organism>
<gene>
    <name evidence="3" type="ORF">BCR39DRAFT_470169</name>
</gene>
<sequence length="434" mass="45928">MPPILLSCGSNGSSQLSLSHAQDVHTLTPCHFHPTISSLLNKPYSITDLVSSSTHSLAIVHSSELDSTILLGAGTNTLGQLGPRCALWDDVKPESRFKPVDLLTPLGLSADDWAPCKIATTWTTSFVVYRRRIANLIGPTSGSGSGSVSEEQMMIACGSNDFGELSIPSINAEEGKISITRPSDVPTIVKLGLEKGEWVEKVKGGQKHVLVLVEGGPDGQRLIGWGASRRGELDPTSTSSSKPKGKGKAIPYPSSSPPTPVRLDIPPGERIVDIALGANHSVALLSNGQVIAWGSDTKSQISSLGQVKGIKSIATTWGGTYLLTETGEIWSQGSNTHSQLLRSGEGPASRGTVQLPSGVVVGTLCTGSEHVMVINQERTQMWVGGWNEHGNLGVGDCADRHRLVAVDLVNKGRKIREVWGGCAATWVCLEDDPS</sequence>
<dbReference type="AlphaFoldDB" id="A0A1Y2AVU3"/>
<evidence type="ECO:0000256" key="2">
    <source>
        <dbReference type="SAM" id="MobiDB-lite"/>
    </source>
</evidence>
<reference evidence="3 4" key="1">
    <citation type="submission" date="2016-07" db="EMBL/GenBank/DDBJ databases">
        <title>Pervasive Adenine N6-methylation of Active Genes in Fungi.</title>
        <authorList>
            <consortium name="DOE Joint Genome Institute"/>
            <person name="Mondo S.J."/>
            <person name="Dannebaum R.O."/>
            <person name="Kuo R.C."/>
            <person name="Labutti K."/>
            <person name="Haridas S."/>
            <person name="Kuo A."/>
            <person name="Salamov A."/>
            <person name="Ahrendt S.R."/>
            <person name="Lipzen A."/>
            <person name="Sullivan W."/>
            <person name="Andreopoulos W.B."/>
            <person name="Clum A."/>
            <person name="Lindquist E."/>
            <person name="Daum C."/>
            <person name="Ramamoorthy G.K."/>
            <person name="Gryganskyi A."/>
            <person name="Culley D."/>
            <person name="Magnuson J.K."/>
            <person name="James T.Y."/>
            <person name="O'Malley M.A."/>
            <person name="Stajich J.E."/>
            <person name="Spatafora J.W."/>
            <person name="Visel A."/>
            <person name="Grigoriev I.V."/>
        </authorList>
    </citation>
    <scope>NUCLEOTIDE SEQUENCE [LARGE SCALE GENOMIC DNA]</scope>
    <source>
        <strain evidence="3 4">68-887.2</strain>
    </source>
</reference>
<dbReference type="STRING" id="71784.A0A1Y2AVU3"/>
<accession>A0A1Y2AVU3</accession>
<keyword evidence="4" id="KW-1185">Reference proteome</keyword>
<dbReference type="InterPro" id="IPR051553">
    <property type="entry name" value="Ran_GTPase-activating"/>
</dbReference>
<evidence type="ECO:0000313" key="4">
    <source>
        <dbReference type="Proteomes" id="UP000193986"/>
    </source>
</evidence>
<dbReference type="InterPro" id="IPR000408">
    <property type="entry name" value="Reg_chr_condens"/>
</dbReference>
<evidence type="ECO:0000256" key="1">
    <source>
        <dbReference type="PROSITE-ProRule" id="PRU00235"/>
    </source>
</evidence>
<dbReference type="Gene3D" id="2.130.10.30">
    <property type="entry name" value="Regulator of chromosome condensation 1/beta-lactamase-inhibitor protein II"/>
    <property type="match status" value="2"/>
</dbReference>
<dbReference type="EMBL" id="MCFC01000045">
    <property type="protein sequence ID" value="ORY26713.1"/>
    <property type="molecule type" value="Genomic_DNA"/>
</dbReference>
<dbReference type="PANTHER" id="PTHR45982">
    <property type="entry name" value="REGULATOR OF CHROMOSOME CONDENSATION"/>
    <property type="match status" value="1"/>
</dbReference>
<dbReference type="OrthoDB" id="5370059at2759"/>
<dbReference type="FunCoup" id="A0A1Y2AVU3">
    <property type="interactions" value="29"/>
</dbReference>
<evidence type="ECO:0000313" key="3">
    <source>
        <dbReference type="EMBL" id="ORY26713.1"/>
    </source>
</evidence>
<name>A0A1Y2AVU3_9TREE</name>
<dbReference type="PANTHER" id="PTHR45982:SF1">
    <property type="entry name" value="REGULATOR OF CHROMOSOME CONDENSATION"/>
    <property type="match status" value="1"/>
</dbReference>
<dbReference type="InterPro" id="IPR009091">
    <property type="entry name" value="RCC1/BLIP-II"/>
</dbReference>
<protein>
    <submittedName>
        <fullName evidence="3">Regulator of chromosome condensation 1/beta-lactamase-inhibitor protein II</fullName>
    </submittedName>
</protein>
<feature type="region of interest" description="Disordered" evidence="2">
    <location>
        <begin position="225"/>
        <end position="261"/>
    </location>
</feature>
<proteinExistence type="predicted"/>
<dbReference type="InParanoid" id="A0A1Y2AVU3"/>
<feature type="repeat" description="RCC1" evidence="1">
    <location>
        <begin position="220"/>
        <end position="287"/>
    </location>
</feature>
<dbReference type="Proteomes" id="UP000193986">
    <property type="component" value="Unassembled WGS sequence"/>
</dbReference>